<proteinExistence type="predicted"/>
<organism evidence="1 2">
    <name type="scientific">Nocardia cyriacigeorgica</name>
    <dbReference type="NCBI Taxonomy" id="135487"/>
    <lineage>
        <taxon>Bacteria</taxon>
        <taxon>Bacillati</taxon>
        <taxon>Actinomycetota</taxon>
        <taxon>Actinomycetes</taxon>
        <taxon>Mycobacteriales</taxon>
        <taxon>Nocardiaceae</taxon>
        <taxon>Nocardia</taxon>
    </lineage>
</organism>
<accession>A0A4U8W0K2</accession>
<reference evidence="1 2" key="1">
    <citation type="submission" date="2019-02" db="EMBL/GenBank/DDBJ databases">
        <authorList>
            <consortium name="Pathogen Informatics"/>
        </authorList>
    </citation>
    <scope>NUCLEOTIDE SEQUENCE [LARGE SCALE GENOMIC DNA]</scope>
    <source>
        <strain evidence="1 2">3012STDY6756504</strain>
    </source>
</reference>
<dbReference type="EMBL" id="LR215973">
    <property type="protein sequence ID" value="VFA97884.1"/>
    <property type="molecule type" value="Genomic_DNA"/>
</dbReference>
<sequence>MTTGTTMTETHTSVPPADFDDSHVRENLRWGHLFWPGSTALTEAQIDDRVTRYRKSLERYRASGMKGDYLPDDLEVDSAWHAHQCDPVGYAEFCTRYFGGILAHTVTLCVCKLVELDQK</sequence>
<evidence type="ECO:0000313" key="1">
    <source>
        <dbReference type="EMBL" id="VFA97884.1"/>
    </source>
</evidence>
<name>A0A4U8W0K2_9NOCA</name>
<dbReference type="RefSeq" id="WP_130916673.1">
    <property type="nucleotide sequence ID" value="NZ_JADLSG010000013.1"/>
</dbReference>
<dbReference type="AlphaFoldDB" id="A0A4U8W0K2"/>
<evidence type="ECO:0000313" key="2">
    <source>
        <dbReference type="Proteomes" id="UP000290439"/>
    </source>
</evidence>
<gene>
    <name evidence="1" type="ORF">NCTC10797_01649</name>
</gene>
<protein>
    <submittedName>
        <fullName evidence="1">Uncharacterized protein</fullName>
    </submittedName>
</protein>
<dbReference type="Proteomes" id="UP000290439">
    <property type="component" value="Chromosome"/>
</dbReference>